<feature type="compositionally biased region" description="Pro residues" evidence="1">
    <location>
        <begin position="209"/>
        <end position="221"/>
    </location>
</feature>
<reference evidence="2" key="1">
    <citation type="submission" date="2023-01" db="EMBL/GenBank/DDBJ databases">
        <title>Genome assembly of the deep-sea coral Lophelia pertusa.</title>
        <authorList>
            <person name="Herrera S."/>
            <person name="Cordes E."/>
        </authorList>
    </citation>
    <scope>NUCLEOTIDE SEQUENCE</scope>
    <source>
        <strain evidence="2">USNM1676648</strain>
        <tissue evidence="2">Polyp</tissue>
    </source>
</reference>
<evidence type="ECO:0000313" key="3">
    <source>
        <dbReference type="Proteomes" id="UP001163046"/>
    </source>
</evidence>
<evidence type="ECO:0000256" key="1">
    <source>
        <dbReference type="SAM" id="MobiDB-lite"/>
    </source>
</evidence>
<gene>
    <name evidence="2" type="ORF">OS493_011253</name>
</gene>
<accession>A0A9W9Z5C3</accession>
<organism evidence="2 3">
    <name type="scientific">Desmophyllum pertusum</name>
    <dbReference type="NCBI Taxonomy" id="174260"/>
    <lineage>
        <taxon>Eukaryota</taxon>
        <taxon>Metazoa</taxon>
        <taxon>Cnidaria</taxon>
        <taxon>Anthozoa</taxon>
        <taxon>Hexacorallia</taxon>
        <taxon>Scleractinia</taxon>
        <taxon>Caryophylliina</taxon>
        <taxon>Caryophylliidae</taxon>
        <taxon>Desmophyllum</taxon>
    </lineage>
</organism>
<feature type="compositionally biased region" description="Low complexity" evidence="1">
    <location>
        <begin position="222"/>
        <end position="235"/>
    </location>
</feature>
<keyword evidence="3" id="KW-1185">Reference proteome</keyword>
<dbReference type="AlphaFoldDB" id="A0A9W9Z5C3"/>
<comment type="caution">
    <text evidence="2">The sequence shown here is derived from an EMBL/GenBank/DDBJ whole genome shotgun (WGS) entry which is preliminary data.</text>
</comment>
<dbReference type="Proteomes" id="UP001163046">
    <property type="component" value="Unassembled WGS sequence"/>
</dbReference>
<proteinExistence type="predicted"/>
<feature type="region of interest" description="Disordered" evidence="1">
    <location>
        <begin position="207"/>
        <end position="235"/>
    </location>
</feature>
<evidence type="ECO:0000313" key="2">
    <source>
        <dbReference type="EMBL" id="KAJ7373644.1"/>
    </source>
</evidence>
<name>A0A9W9Z5C3_9CNID</name>
<protein>
    <submittedName>
        <fullName evidence="2">Uncharacterized protein</fullName>
    </submittedName>
</protein>
<dbReference type="EMBL" id="MU826830">
    <property type="protein sequence ID" value="KAJ7373644.1"/>
    <property type="molecule type" value="Genomic_DNA"/>
</dbReference>
<sequence>MCSSCIPNTTVVPPVFCDNPLDSTMVNCSENVPCFTTTVMSSINQPVYILGCGDTTCSAALNMTVCMTAKSIDPGLKSCETSCCNHTTNCNTPTIVTTPAPTSVPRAPGLMCIGCIPTVVPPVSCDNPVDYAMVNCSENVPCFTTTVMTSINQPVYVLGCADTVNCSAALNTTVCSQAKSLDPNLHSCDTTCCNETNNCNVPTMMTTPTPRPALPTTPTPRPAVLTTPTPRPAVPTTLTFPATTSSPAGIICYSCTPDQASSRICTSPEDLTEIDCAKEAIPDGVPEGLKFNACATTSLGINAINSFQIEAFAMSCAIVIVSSDPSVGNCSLTEAKACSDARATVASNPQVTITSCSSICCTTNKCNVKDLGTIPPTEPEVTLTTAAVKGILTVSLSSLDLKHFKHQREVQSIQQL</sequence>